<name>A0A0E0ERX5_9ORYZ</name>
<evidence type="ECO:0000313" key="1">
    <source>
        <dbReference type="EnsemblPlants" id="OMERI09G07250.1"/>
    </source>
</evidence>
<protein>
    <submittedName>
        <fullName evidence="1">Uncharacterized protein</fullName>
    </submittedName>
</protein>
<reference evidence="1" key="2">
    <citation type="submission" date="2018-05" db="EMBL/GenBank/DDBJ databases">
        <title>OmerRS3 (Oryza meridionalis Reference Sequence Version 3).</title>
        <authorList>
            <person name="Zhang J."/>
            <person name="Kudrna D."/>
            <person name="Lee S."/>
            <person name="Talag J."/>
            <person name="Welchert J."/>
            <person name="Wing R.A."/>
        </authorList>
    </citation>
    <scope>NUCLEOTIDE SEQUENCE [LARGE SCALE GENOMIC DNA]</scope>
    <source>
        <strain evidence="1">cv. OR44</strain>
    </source>
</reference>
<dbReference type="AlphaFoldDB" id="A0A0E0ERX5"/>
<dbReference type="EnsemblPlants" id="OMERI09G07250.1">
    <property type="protein sequence ID" value="OMERI09G07250.1"/>
    <property type="gene ID" value="OMERI09G07250"/>
</dbReference>
<organism evidence="1">
    <name type="scientific">Oryza meridionalis</name>
    <dbReference type="NCBI Taxonomy" id="40149"/>
    <lineage>
        <taxon>Eukaryota</taxon>
        <taxon>Viridiplantae</taxon>
        <taxon>Streptophyta</taxon>
        <taxon>Embryophyta</taxon>
        <taxon>Tracheophyta</taxon>
        <taxon>Spermatophyta</taxon>
        <taxon>Magnoliopsida</taxon>
        <taxon>Liliopsida</taxon>
        <taxon>Poales</taxon>
        <taxon>Poaceae</taxon>
        <taxon>BOP clade</taxon>
        <taxon>Oryzoideae</taxon>
        <taxon>Oryzeae</taxon>
        <taxon>Oryzinae</taxon>
        <taxon>Oryza</taxon>
    </lineage>
</organism>
<dbReference type="HOGENOM" id="CLU_206777_0_0_1"/>
<dbReference type="Proteomes" id="UP000008021">
    <property type="component" value="Chromosome 9"/>
</dbReference>
<reference evidence="1" key="1">
    <citation type="submission" date="2015-04" db="UniProtKB">
        <authorList>
            <consortium name="EnsemblPlants"/>
        </authorList>
    </citation>
    <scope>IDENTIFICATION</scope>
</reference>
<dbReference type="Gramene" id="OMERI09G07250.1">
    <property type="protein sequence ID" value="OMERI09G07250.1"/>
    <property type="gene ID" value="OMERI09G07250"/>
</dbReference>
<proteinExistence type="predicted"/>
<keyword evidence="2" id="KW-1185">Reference proteome</keyword>
<sequence>MARELELMVSWSDGMGRHRYQTRILVDSFGHKCGAFDKRVRTSCSIRAPLQGRGSFRRGANIRFGRCETML</sequence>
<evidence type="ECO:0000313" key="2">
    <source>
        <dbReference type="Proteomes" id="UP000008021"/>
    </source>
</evidence>
<accession>A0A0E0ERX5</accession>